<dbReference type="AlphaFoldDB" id="A0AAE0A849"/>
<reference evidence="2" key="1">
    <citation type="journal article" date="2023" name="Plant J.">
        <title>Genome sequences and population genomics provide insights into the demographic history, inbreeding, and mutation load of two 'living fossil' tree species of Dipteronia.</title>
        <authorList>
            <person name="Feng Y."/>
            <person name="Comes H.P."/>
            <person name="Chen J."/>
            <person name="Zhu S."/>
            <person name="Lu R."/>
            <person name="Zhang X."/>
            <person name="Li P."/>
            <person name="Qiu J."/>
            <person name="Olsen K.M."/>
            <person name="Qiu Y."/>
        </authorList>
    </citation>
    <scope>NUCLEOTIDE SEQUENCE</scope>
    <source>
        <strain evidence="2">NBL</strain>
    </source>
</reference>
<organism evidence="2 3">
    <name type="scientific">Dipteronia sinensis</name>
    <dbReference type="NCBI Taxonomy" id="43782"/>
    <lineage>
        <taxon>Eukaryota</taxon>
        <taxon>Viridiplantae</taxon>
        <taxon>Streptophyta</taxon>
        <taxon>Embryophyta</taxon>
        <taxon>Tracheophyta</taxon>
        <taxon>Spermatophyta</taxon>
        <taxon>Magnoliopsida</taxon>
        <taxon>eudicotyledons</taxon>
        <taxon>Gunneridae</taxon>
        <taxon>Pentapetalae</taxon>
        <taxon>rosids</taxon>
        <taxon>malvids</taxon>
        <taxon>Sapindales</taxon>
        <taxon>Sapindaceae</taxon>
        <taxon>Hippocastanoideae</taxon>
        <taxon>Acereae</taxon>
        <taxon>Dipteronia</taxon>
    </lineage>
</organism>
<dbReference type="Proteomes" id="UP001281410">
    <property type="component" value="Unassembled WGS sequence"/>
</dbReference>
<keyword evidence="3" id="KW-1185">Reference proteome</keyword>
<feature type="region of interest" description="Disordered" evidence="1">
    <location>
        <begin position="72"/>
        <end position="103"/>
    </location>
</feature>
<sequence length="121" mass="13623">MCNSFYEVADLATNNEAKFYIVMEAIECLKAKLTFDASIGGSSQCGANLIEDAIGNGELNSKILTPRVVRSKGRPPYKRKKSTVEQIIQKKRRKPKGDEVSKRQQLFKGQSRFVGTYKEMN</sequence>
<dbReference type="EMBL" id="JANJYJ010000006">
    <property type="protein sequence ID" value="KAK3205429.1"/>
    <property type="molecule type" value="Genomic_DNA"/>
</dbReference>
<name>A0AAE0A849_9ROSI</name>
<proteinExistence type="predicted"/>
<evidence type="ECO:0000313" key="3">
    <source>
        <dbReference type="Proteomes" id="UP001281410"/>
    </source>
</evidence>
<comment type="caution">
    <text evidence="2">The sequence shown here is derived from an EMBL/GenBank/DDBJ whole genome shotgun (WGS) entry which is preliminary data.</text>
</comment>
<protein>
    <submittedName>
        <fullName evidence="2">Uncharacterized protein</fullName>
    </submittedName>
</protein>
<evidence type="ECO:0000256" key="1">
    <source>
        <dbReference type="SAM" id="MobiDB-lite"/>
    </source>
</evidence>
<gene>
    <name evidence="2" type="ORF">Dsin_019475</name>
</gene>
<evidence type="ECO:0000313" key="2">
    <source>
        <dbReference type="EMBL" id="KAK3205429.1"/>
    </source>
</evidence>
<accession>A0AAE0A849</accession>
<feature type="compositionally biased region" description="Basic residues" evidence="1">
    <location>
        <begin position="72"/>
        <end position="81"/>
    </location>
</feature>